<feature type="compositionally biased region" description="Basic and acidic residues" evidence="8">
    <location>
        <begin position="782"/>
        <end position="792"/>
    </location>
</feature>
<feature type="binding site" description="axial binding residue" evidence="7">
    <location>
        <position position="486"/>
    </location>
    <ligand>
        <name>heme</name>
        <dbReference type="ChEBI" id="CHEBI:30413"/>
    </ligand>
    <ligandPart>
        <name>Fe</name>
        <dbReference type="ChEBI" id="CHEBI:18248"/>
    </ligandPart>
</feature>
<keyword evidence="9" id="KW-0472">Membrane</keyword>
<sequence length="1285" mass="138642">MPDEELIHYAMGDDDGFVGFEFDWGDLFPSFSFPSFFSGFFSFSSGKASNVGLGVFLVLLAGGLGAAFWGNHYYTKKWTRTWADRGIPSPPCVTVFGNFLQIKKMGGLRASVRAWIDEYGNKFGFHIGQQPVIVVADGTTAEEVLEYGEEAFCPVHNLNALLRKELGDKCLSLSKDGQWNSLHYIMATVLCSDNLIYMVPRLNRCANILGEYFEDISNDVQENQLRFSVTELATSYSYDVLAAMLIGEELDHYSKVKHPFFTVLQTTFTSANNDYNGITVSSNMSDMRKYFEERVEERKSQAHKEGMVDFLDIFTHAGSQTLSSATSGLQYPTYAMTPAEIVGNLMHWVLHGHSTVVSALQFVLHMLASFPDHQQLIFAEINKNIMNAEPTFEELSRLKFMDLVIKEVLRIFSPVQEIWRQAKTEIETEHLTIPAKAEILIPKYIIHSDSDYFFEPDLFEPERYLAKASVHRSELFLTFGSGPRTCIGYELALLQLKIALVHIVRKVKLMRAPSEYNIQDSYMKDCQLKGGLSVTDEGILRPMKPLRLLMEPRRPQDVFKLKPKSGAQTATTAAGAGGKEMDMLKDKAVHFNRGGSGVSSAESSHSIPSTDSSPAQTPDPRDSSPGSITSASGGMSSSRLSATSTTSEKGSGEFGPSLDDLLWKESKAGTAKSKSDQFYDAVEADSKVDHGHLAASSEAVPSEGTSDEGDKKKKKKKKKSKSEEEEPAGGSKTKLAEKANAAGSQDNLEGGDGKKHKKKKKKGLLDDDEPEEAGGKQAAKSVSKEAVGEEGSKKKKKKKKGFLDDSGPEEAGGEQAARSVSNEAVGKQGSKKKDKKKKGFLDDQEELEPQSVVSKGASSTGLSESEGGKEKKKKKKKDKGADGTSGGENLAATSGDEAAEGDGKKKKKKKKDKEEEGEKGGDAPATSADDAGEEGGKKKKKKKTEKDGVKNEDAPATSADGAGEEGEKKKKKKKKDKDGVKSGDAPATSGNDAGEEGGKKKKKDKDGDDAGEEEGKKKKKKKKEIDGEKSGDAPATNGDGAGEEEGKKKKKKKKDKDGEKSGDAPATSGDDAGEEGGKKKKKDKDGDDAGEEEGKKKKKKKKEIDGEKSGDAPATNGDGAGEEEGKKKKKKKKDKDGEKSGDAPATSGDDAGEEGGKKKKKKKKDGEKSVDETGGSGELPAEGEEGGEKKKKKKIKKDGEKSGDEAGGSEGQEGDENKKKKKKKKDTDGDPPDEGGSPNNAEGGEGAGGEKKKKKKKDKEGKGEEAAGDQEAGDGGEKKKKKKKK</sequence>
<gene>
    <name evidence="10" type="ORF">V1264_012159</name>
</gene>
<dbReference type="PRINTS" id="PR00463">
    <property type="entry name" value="EP450I"/>
</dbReference>
<dbReference type="PRINTS" id="PR00385">
    <property type="entry name" value="P450"/>
</dbReference>
<comment type="similarity">
    <text evidence="1">Belongs to the cytochrome P450 family.</text>
</comment>
<dbReference type="PANTHER" id="PTHR24302:SF15">
    <property type="entry name" value="FATTY-ACID PEROXYGENASE"/>
    <property type="match status" value="1"/>
</dbReference>
<evidence type="ECO:0000256" key="6">
    <source>
        <dbReference type="ARBA" id="ARBA00043906"/>
    </source>
</evidence>
<dbReference type="GO" id="GO:0020037">
    <property type="term" value="F:heme binding"/>
    <property type="evidence" value="ECO:0007669"/>
    <property type="project" value="InterPro"/>
</dbReference>
<keyword evidence="2 7" id="KW-0349">Heme</keyword>
<evidence type="ECO:0008006" key="12">
    <source>
        <dbReference type="Google" id="ProtNLM"/>
    </source>
</evidence>
<evidence type="ECO:0000256" key="7">
    <source>
        <dbReference type="PIRSR" id="PIRSR602401-1"/>
    </source>
</evidence>
<evidence type="ECO:0000256" key="3">
    <source>
        <dbReference type="ARBA" id="ARBA00022723"/>
    </source>
</evidence>
<comment type="cofactor">
    <cofactor evidence="7">
        <name>heme</name>
        <dbReference type="ChEBI" id="CHEBI:30413"/>
    </cofactor>
</comment>
<evidence type="ECO:0000256" key="1">
    <source>
        <dbReference type="ARBA" id="ARBA00010617"/>
    </source>
</evidence>
<evidence type="ECO:0000256" key="9">
    <source>
        <dbReference type="SAM" id="Phobius"/>
    </source>
</evidence>
<dbReference type="GO" id="GO:0005506">
    <property type="term" value="F:iron ion binding"/>
    <property type="evidence" value="ECO:0007669"/>
    <property type="project" value="InterPro"/>
</dbReference>
<keyword evidence="9" id="KW-0812">Transmembrane</keyword>
<keyword evidence="5 7" id="KW-0408">Iron</keyword>
<evidence type="ECO:0000256" key="4">
    <source>
        <dbReference type="ARBA" id="ARBA00023002"/>
    </source>
</evidence>
<dbReference type="EMBL" id="JBAMIC010000002">
    <property type="protein sequence ID" value="KAK7112761.1"/>
    <property type="molecule type" value="Genomic_DNA"/>
</dbReference>
<keyword evidence="11" id="KW-1185">Reference proteome</keyword>
<dbReference type="InterPro" id="IPR001128">
    <property type="entry name" value="Cyt_P450"/>
</dbReference>
<reference evidence="10 11" key="1">
    <citation type="submission" date="2024-02" db="EMBL/GenBank/DDBJ databases">
        <title>Chromosome-scale genome assembly of the rough periwinkle Littorina saxatilis.</title>
        <authorList>
            <person name="De Jode A."/>
            <person name="Faria R."/>
            <person name="Formenti G."/>
            <person name="Sims Y."/>
            <person name="Smith T.P."/>
            <person name="Tracey A."/>
            <person name="Wood J.M.D."/>
            <person name="Zagrodzka Z.B."/>
            <person name="Johannesson K."/>
            <person name="Butlin R.K."/>
            <person name="Leder E.H."/>
        </authorList>
    </citation>
    <scope>NUCLEOTIDE SEQUENCE [LARGE SCALE GENOMIC DNA]</scope>
    <source>
        <strain evidence="10">Snail1</strain>
        <tissue evidence="10">Muscle</tissue>
    </source>
</reference>
<feature type="compositionally biased region" description="Basic and acidic residues" evidence="8">
    <location>
        <begin position="944"/>
        <end position="953"/>
    </location>
</feature>
<name>A0AAN9BWJ9_9CAEN</name>
<comment type="function">
    <text evidence="6">Cytochromes P450 are a group of heme-thiolate monooxygenases. They oxidize a variety of structurally unrelated compounds, including steroids, fatty acids, and xenobiotics.</text>
</comment>
<comment type="caution">
    <text evidence="10">The sequence shown here is derived from an EMBL/GenBank/DDBJ whole genome shotgun (WGS) entry which is preliminary data.</text>
</comment>
<dbReference type="InterPro" id="IPR050705">
    <property type="entry name" value="Cytochrome_P450_3A"/>
</dbReference>
<evidence type="ECO:0000313" key="10">
    <source>
        <dbReference type="EMBL" id="KAK7112761.1"/>
    </source>
</evidence>
<feature type="compositionally biased region" description="Basic and acidic residues" evidence="8">
    <location>
        <begin position="912"/>
        <end position="921"/>
    </location>
</feature>
<dbReference type="GO" id="GO:0008395">
    <property type="term" value="F:steroid hydroxylase activity"/>
    <property type="evidence" value="ECO:0007669"/>
    <property type="project" value="TreeGrafter"/>
</dbReference>
<dbReference type="PANTHER" id="PTHR24302">
    <property type="entry name" value="CYTOCHROME P450 FAMILY 3"/>
    <property type="match status" value="1"/>
</dbReference>
<keyword evidence="3 7" id="KW-0479">Metal-binding</keyword>
<organism evidence="10 11">
    <name type="scientific">Littorina saxatilis</name>
    <dbReference type="NCBI Taxonomy" id="31220"/>
    <lineage>
        <taxon>Eukaryota</taxon>
        <taxon>Metazoa</taxon>
        <taxon>Spiralia</taxon>
        <taxon>Lophotrochozoa</taxon>
        <taxon>Mollusca</taxon>
        <taxon>Gastropoda</taxon>
        <taxon>Caenogastropoda</taxon>
        <taxon>Littorinimorpha</taxon>
        <taxon>Littorinoidea</taxon>
        <taxon>Littorinidae</taxon>
        <taxon>Littorina</taxon>
    </lineage>
</organism>
<dbReference type="Gene3D" id="1.10.630.10">
    <property type="entry name" value="Cytochrome P450"/>
    <property type="match status" value="1"/>
</dbReference>
<dbReference type="InterPro" id="IPR002401">
    <property type="entry name" value="Cyt_P450_E_grp-I"/>
</dbReference>
<dbReference type="InterPro" id="IPR017972">
    <property type="entry name" value="Cyt_P450_CS"/>
</dbReference>
<dbReference type="Proteomes" id="UP001374579">
    <property type="component" value="Unassembled WGS sequence"/>
</dbReference>
<accession>A0AAN9BWJ9</accession>
<feature type="transmembrane region" description="Helical" evidence="9">
    <location>
        <begin position="27"/>
        <end position="44"/>
    </location>
</feature>
<evidence type="ECO:0000313" key="11">
    <source>
        <dbReference type="Proteomes" id="UP001374579"/>
    </source>
</evidence>
<keyword evidence="4" id="KW-0560">Oxidoreductase</keyword>
<feature type="compositionally biased region" description="Basic and acidic residues" evidence="8">
    <location>
        <begin position="579"/>
        <end position="589"/>
    </location>
</feature>
<protein>
    <recommendedName>
        <fullName evidence="12">Cytochrome P450</fullName>
    </recommendedName>
</protein>
<feature type="compositionally biased region" description="Basic and acidic residues" evidence="8">
    <location>
        <begin position="1004"/>
        <end position="1016"/>
    </location>
</feature>
<feature type="compositionally biased region" description="Low complexity" evidence="8">
    <location>
        <begin position="856"/>
        <end position="865"/>
    </location>
</feature>
<feature type="compositionally biased region" description="Low complexity" evidence="8">
    <location>
        <begin position="598"/>
        <end position="613"/>
    </location>
</feature>
<feature type="transmembrane region" description="Helical" evidence="9">
    <location>
        <begin position="51"/>
        <end position="70"/>
    </location>
</feature>
<dbReference type="GO" id="GO:0016705">
    <property type="term" value="F:oxidoreductase activity, acting on paired donors, with incorporation or reduction of molecular oxygen"/>
    <property type="evidence" value="ECO:0007669"/>
    <property type="project" value="InterPro"/>
</dbReference>
<dbReference type="PROSITE" id="PS00086">
    <property type="entry name" value="CYTOCHROME_P450"/>
    <property type="match status" value="1"/>
</dbReference>
<proteinExistence type="inferred from homology"/>
<evidence type="ECO:0000256" key="5">
    <source>
        <dbReference type="ARBA" id="ARBA00023004"/>
    </source>
</evidence>
<keyword evidence="9" id="KW-1133">Transmembrane helix</keyword>
<feature type="compositionally biased region" description="Basic residues" evidence="8">
    <location>
        <begin position="829"/>
        <end position="838"/>
    </location>
</feature>
<feature type="region of interest" description="Disordered" evidence="8">
    <location>
        <begin position="559"/>
        <end position="659"/>
    </location>
</feature>
<dbReference type="InterPro" id="IPR036396">
    <property type="entry name" value="Cyt_P450_sf"/>
</dbReference>
<dbReference type="Pfam" id="PF00067">
    <property type="entry name" value="p450"/>
    <property type="match status" value="1"/>
</dbReference>
<feature type="compositionally biased region" description="Basic and acidic residues" evidence="8">
    <location>
        <begin position="1083"/>
        <end position="1095"/>
    </location>
</feature>
<feature type="compositionally biased region" description="Low complexity" evidence="8">
    <location>
        <begin position="626"/>
        <end position="647"/>
    </location>
</feature>
<dbReference type="SUPFAM" id="SSF48264">
    <property type="entry name" value="Cytochrome P450"/>
    <property type="match status" value="1"/>
</dbReference>
<evidence type="ECO:0000256" key="2">
    <source>
        <dbReference type="ARBA" id="ARBA00022617"/>
    </source>
</evidence>
<feature type="region of interest" description="Disordered" evidence="8">
    <location>
        <begin position="689"/>
        <end position="1285"/>
    </location>
</feature>
<evidence type="ECO:0000256" key="8">
    <source>
        <dbReference type="SAM" id="MobiDB-lite"/>
    </source>
</evidence>